<comment type="caution">
    <text evidence="1">The sequence shown here is derived from an EMBL/GenBank/DDBJ whole genome shotgun (WGS) entry which is preliminary data.</text>
</comment>
<dbReference type="AlphaFoldDB" id="A0AAV7QK08"/>
<sequence length="88" mass="10469">MLNGGCRRQRMSIEQWLTAQKKVDRLLLMLQAKAEDFQARSRRNNVCILGIAELTRVDNMERYVEQLLIDLMDRETFSDMFMSERANR</sequence>
<gene>
    <name evidence="1" type="ORF">NDU88_007142</name>
</gene>
<organism evidence="1 2">
    <name type="scientific">Pleurodeles waltl</name>
    <name type="common">Iberian ribbed newt</name>
    <dbReference type="NCBI Taxonomy" id="8319"/>
    <lineage>
        <taxon>Eukaryota</taxon>
        <taxon>Metazoa</taxon>
        <taxon>Chordata</taxon>
        <taxon>Craniata</taxon>
        <taxon>Vertebrata</taxon>
        <taxon>Euteleostomi</taxon>
        <taxon>Amphibia</taxon>
        <taxon>Batrachia</taxon>
        <taxon>Caudata</taxon>
        <taxon>Salamandroidea</taxon>
        <taxon>Salamandridae</taxon>
        <taxon>Pleurodelinae</taxon>
        <taxon>Pleurodeles</taxon>
    </lineage>
</organism>
<evidence type="ECO:0000313" key="2">
    <source>
        <dbReference type="Proteomes" id="UP001066276"/>
    </source>
</evidence>
<reference evidence="1" key="1">
    <citation type="journal article" date="2022" name="bioRxiv">
        <title>Sequencing and chromosome-scale assembly of the giantPleurodeles waltlgenome.</title>
        <authorList>
            <person name="Brown T."/>
            <person name="Elewa A."/>
            <person name="Iarovenko S."/>
            <person name="Subramanian E."/>
            <person name="Araus A.J."/>
            <person name="Petzold A."/>
            <person name="Susuki M."/>
            <person name="Suzuki K.-i.T."/>
            <person name="Hayashi T."/>
            <person name="Toyoda A."/>
            <person name="Oliveira C."/>
            <person name="Osipova E."/>
            <person name="Leigh N.D."/>
            <person name="Simon A."/>
            <person name="Yun M.H."/>
        </authorList>
    </citation>
    <scope>NUCLEOTIDE SEQUENCE</scope>
    <source>
        <strain evidence="1">20211129_DDA</strain>
        <tissue evidence="1">Liver</tissue>
    </source>
</reference>
<accession>A0AAV7QK08</accession>
<name>A0AAV7QK08_PLEWA</name>
<protein>
    <submittedName>
        <fullName evidence="1">Uncharacterized protein</fullName>
    </submittedName>
</protein>
<dbReference type="Proteomes" id="UP001066276">
    <property type="component" value="Chromosome 6"/>
</dbReference>
<dbReference type="EMBL" id="JANPWB010000010">
    <property type="protein sequence ID" value="KAJ1140804.1"/>
    <property type="molecule type" value="Genomic_DNA"/>
</dbReference>
<keyword evidence="2" id="KW-1185">Reference proteome</keyword>
<proteinExistence type="predicted"/>
<evidence type="ECO:0000313" key="1">
    <source>
        <dbReference type="EMBL" id="KAJ1140804.1"/>
    </source>
</evidence>